<dbReference type="RefSeq" id="WP_259542603.1">
    <property type="nucleotide sequence ID" value="NZ_JANLCJ010000060.1"/>
</dbReference>
<proteinExistence type="predicted"/>
<dbReference type="Proteomes" id="UP001165586">
    <property type="component" value="Unassembled WGS sequence"/>
</dbReference>
<feature type="region of interest" description="Disordered" evidence="1">
    <location>
        <begin position="37"/>
        <end position="100"/>
    </location>
</feature>
<keyword evidence="3" id="KW-1185">Reference proteome</keyword>
<name>A0ABT2H9E6_9MICO</name>
<reference evidence="2" key="1">
    <citation type="submission" date="2022-08" db="EMBL/GenBank/DDBJ databases">
        <authorList>
            <person name="Deng Y."/>
            <person name="Han X.-F."/>
            <person name="Zhang Y.-Q."/>
        </authorList>
    </citation>
    <scope>NUCLEOTIDE SEQUENCE</scope>
    <source>
        <strain evidence="2">CPCC 203386</strain>
    </source>
</reference>
<dbReference type="InterPro" id="IPR024281">
    <property type="entry name" value="Phage_T7-like_viron_assmbl"/>
</dbReference>
<protein>
    <submittedName>
        <fullName evidence="2">Uncharacterized protein</fullName>
    </submittedName>
</protein>
<organism evidence="2 3">
    <name type="scientific">Herbiconiux daphne</name>
    <dbReference type="NCBI Taxonomy" id="2970914"/>
    <lineage>
        <taxon>Bacteria</taxon>
        <taxon>Bacillati</taxon>
        <taxon>Actinomycetota</taxon>
        <taxon>Actinomycetes</taxon>
        <taxon>Micrococcales</taxon>
        <taxon>Microbacteriaceae</taxon>
        <taxon>Herbiconiux</taxon>
    </lineage>
</organism>
<gene>
    <name evidence="2" type="ORF">N1032_22830</name>
</gene>
<evidence type="ECO:0000313" key="2">
    <source>
        <dbReference type="EMBL" id="MCS5736566.1"/>
    </source>
</evidence>
<feature type="compositionally biased region" description="Basic residues" evidence="1">
    <location>
        <begin position="75"/>
        <end position="85"/>
    </location>
</feature>
<dbReference type="EMBL" id="JANLCJ010000060">
    <property type="protein sequence ID" value="MCS5736566.1"/>
    <property type="molecule type" value="Genomic_DNA"/>
</dbReference>
<dbReference type="Pfam" id="PF11653">
    <property type="entry name" value="VirionAssem_T7"/>
    <property type="match status" value="1"/>
</dbReference>
<comment type="caution">
    <text evidence="2">The sequence shown here is derived from an EMBL/GenBank/DDBJ whole genome shotgun (WGS) entry which is preliminary data.</text>
</comment>
<evidence type="ECO:0000313" key="3">
    <source>
        <dbReference type="Proteomes" id="UP001165586"/>
    </source>
</evidence>
<accession>A0ABT2H9E6</accession>
<evidence type="ECO:0000256" key="1">
    <source>
        <dbReference type="SAM" id="MobiDB-lite"/>
    </source>
</evidence>
<sequence>VGNVGTDIAHGVTHAAEAIGHGIQKGLQGIGHAFQSPSVGTGDAVQAAQNDDTSAAAPNVAVPKAETGNEETTASKKKATARAGKKSLTVARSAGTGVNV</sequence>
<feature type="non-terminal residue" evidence="2">
    <location>
        <position position="1"/>
    </location>
</feature>